<keyword evidence="5" id="KW-1185">Reference proteome</keyword>
<feature type="chain" id="PRO_5046093896" evidence="3">
    <location>
        <begin position="27"/>
        <end position="767"/>
    </location>
</feature>
<dbReference type="Proteomes" id="UP001164965">
    <property type="component" value="Chromosome"/>
</dbReference>
<organism evidence="4 5">
    <name type="scientific">Rhodococcus antarcticus</name>
    <dbReference type="NCBI Taxonomy" id="2987751"/>
    <lineage>
        <taxon>Bacteria</taxon>
        <taxon>Bacillati</taxon>
        <taxon>Actinomycetota</taxon>
        <taxon>Actinomycetes</taxon>
        <taxon>Mycobacteriales</taxon>
        <taxon>Nocardiaceae</taxon>
        <taxon>Rhodococcus</taxon>
    </lineage>
</organism>
<dbReference type="Pfam" id="PF19516">
    <property type="entry name" value="DUF6049"/>
    <property type="match status" value="1"/>
</dbReference>
<evidence type="ECO:0000256" key="1">
    <source>
        <dbReference type="SAM" id="MobiDB-lite"/>
    </source>
</evidence>
<feature type="transmembrane region" description="Helical" evidence="2">
    <location>
        <begin position="726"/>
        <end position="746"/>
    </location>
</feature>
<keyword evidence="2" id="KW-1133">Transmembrane helix</keyword>
<reference evidence="4" key="1">
    <citation type="submission" date="2022-10" db="EMBL/GenBank/DDBJ databases">
        <title>Rhodococcus sp.75.</title>
        <authorList>
            <person name="Sun M."/>
        </authorList>
    </citation>
    <scope>NUCLEOTIDE SEQUENCE</scope>
    <source>
        <strain evidence="4">75</strain>
    </source>
</reference>
<dbReference type="InterPro" id="IPR046112">
    <property type="entry name" value="DUF6049"/>
</dbReference>
<keyword evidence="3" id="KW-0732">Signal</keyword>
<keyword evidence="2" id="KW-0472">Membrane</keyword>
<evidence type="ECO:0000256" key="3">
    <source>
        <dbReference type="SAM" id="SignalP"/>
    </source>
</evidence>
<name>A0ABY6P015_9NOCA</name>
<feature type="signal peptide" evidence="3">
    <location>
        <begin position="1"/>
        <end position="26"/>
    </location>
</feature>
<evidence type="ECO:0000313" key="5">
    <source>
        <dbReference type="Proteomes" id="UP001164965"/>
    </source>
</evidence>
<evidence type="ECO:0000256" key="2">
    <source>
        <dbReference type="SAM" id="Phobius"/>
    </source>
</evidence>
<gene>
    <name evidence="4" type="ORF">RHODO2019_16525</name>
</gene>
<proteinExistence type="predicted"/>
<dbReference type="RefSeq" id="WP_265382802.1">
    <property type="nucleotide sequence ID" value="NZ_CP110615.1"/>
</dbReference>
<dbReference type="EMBL" id="CP110615">
    <property type="protein sequence ID" value="UZJ24696.1"/>
    <property type="molecule type" value="Genomic_DNA"/>
</dbReference>
<evidence type="ECO:0000313" key="4">
    <source>
        <dbReference type="EMBL" id="UZJ24696.1"/>
    </source>
</evidence>
<feature type="compositionally biased region" description="Pro residues" evidence="1">
    <location>
        <begin position="182"/>
        <end position="211"/>
    </location>
</feature>
<keyword evidence="2" id="KW-0812">Transmembrane</keyword>
<feature type="region of interest" description="Disordered" evidence="1">
    <location>
        <begin position="176"/>
        <end position="213"/>
    </location>
</feature>
<sequence length="767" mass="75524">MRGGGRHAALLLLLTLLGAVCGVVPAAATPSTGQAALAGPRFVELTVGTVSPGVVTAATTALIVTGSLRNTGDRSVSDLEVRLQRAPAVTTAAGLTAALRAVPETFSATGPFHRVADRLEPGGSVDFALELPTTGGPGSSLALAGPGVYPVLVNVNGTPDFGNPARLDAAHLLLPVQGVPGSTPPSTTPPSSTPPSTTPPSTTPPSTPVAPPGVTLLWPLADTPRLLPVTPGSAPLLSDDDLATSLAEGGRLDGLLRAATTATSATADPTGQLGASLCLAVDPDLLATAEAMTTPGGYQVRTSTGTTAGTGTDAAARWLNRLRTAAADTCVTALPWARADLNASARAGLATQERLAVTGGAAQVARVTGADSLPTLTWPVDGVLTDTAAADLQAMGQTSVLLSAAAVSAAGGAQLDPTTRTARVPAGAGTLGAALLDPPTATALAATGSNPVTGGADTSTTDRASALQDALGALSWPSLVGLGGDGTAAGAPTSVVVAPPQLWTADATEATAVIGAVGGLLTAGLATARPLESLVAGTQTATTTAALAYPVGAAAAELAATTTDAVAGTAGAVADLAAATTTDVQAQVDPITLTDPLQLDLVRSLSRAPDAPPASGVADVLSNLKAQVQLQAPGGPYTLASETSPLLLVVRNGLPVTVDVRIAVTGPPGLTVTDTGVQQLPANSSRQLMLPTSVGRTGQFAVDVTLTTSGGQSLGPATRVLVLSTAYGTATAAVTGAAALLLLVLVGRRLWHRFRGQDDPADEGRQP</sequence>
<accession>A0ABY6P015</accession>
<protein>
    <submittedName>
        <fullName evidence="4">Glycoprotein</fullName>
    </submittedName>
</protein>